<dbReference type="RefSeq" id="WP_149674523.1">
    <property type="nucleotide sequence ID" value="NZ_VTUZ01000035.1"/>
</dbReference>
<organism evidence="2 3">
    <name type="scientific">Paraburkholderia panacisoli</name>
    <dbReference type="NCBI Taxonomy" id="2603818"/>
    <lineage>
        <taxon>Bacteria</taxon>
        <taxon>Pseudomonadati</taxon>
        <taxon>Pseudomonadota</taxon>
        <taxon>Betaproteobacteria</taxon>
        <taxon>Burkholderiales</taxon>
        <taxon>Burkholderiaceae</taxon>
        <taxon>Paraburkholderia</taxon>
    </lineage>
</organism>
<reference evidence="2 3" key="1">
    <citation type="submission" date="2019-08" db="EMBL/GenBank/DDBJ databases">
        <title>Paraburkholderia sp. DCY113.</title>
        <authorList>
            <person name="Kang J."/>
        </authorList>
    </citation>
    <scope>NUCLEOTIDE SEQUENCE [LARGE SCALE GENOMIC DNA]</scope>
    <source>
        <strain evidence="2 3">DCY113</strain>
    </source>
</reference>
<comment type="caution">
    <text evidence="2">The sequence shown here is derived from an EMBL/GenBank/DDBJ whole genome shotgun (WGS) entry which is preliminary data.</text>
</comment>
<accession>A0A5B0GJM6</accession>
<dbReference type="InterPro" id="IPR010127">
    <property type="entry name" value="Phasin_subfam-1"/>
</dbReference>
<dbReference type="Proteomes" id="UP000325273">
    <property type="component" value="Unassembled WGS sequence"/>
</dbReference>
<gene>
    <name evidence="2" type="ORF">FVF58_36230</name>
</gene>
<dbReference type="Pfam" id="PF09361">
    <property type="entry name" value="Phasin_2"/>
    <property type="match status" value="1"/>
</dbReference>
<proteinExistence type="predicted"/>
<dbReference type="NCBIfam" id="TIGR01841">
    <property type="entry name" value="phasin"/>
    <property type="match status" value="1"/>
</dbReference>
<dbReference type="EMBL" id="VTUZ01000035">
    <property type="protein sequence ID" value="KAA1003502.1"/>
    <property type="molecule type" value="Genomic_DNA"/>
</dbReference>
<evidence type="ECO:0000259" key="1">
    <source>
        <dbReference type="Pfam" id="PF09361"/>
    </source>
</evidence>
<name>A0A5B0GJM6_9BURK</name>
<feature type="domain" description="Phasin" evidence="1">
    <location>
        <begin position="8"/>
        <end position="100"/>
    </location>
</feature>
<dbReference type="AlphaFoldDB" id="A0A5B0GJM6"/>
<protein>
    <submittedName>
        <fullName evidence="2">Phasin family protein</fullName>
    </submittedName>
</protein>
<keyword evidence="3" id="KW-1185">Reference proteome</keyword>
<evidence type="ECO:0000313" key="3">
    <source>
        <dbReference type="Proteomes" id="UP000325273"/>
    </source>
</evidence>
<evidence type="ECO:0000313" key="2">
    <source>
        <dbReference type="EMBL" id="KAA1003502.1"/>
    </source>
</evidence>
<dbReference type="InterPro" id="IPR018968">
    <property type="entry name" value="Phasin"/>
</dbReference>
<sequence length="155" mass="16905">MTAQIIPEQWLDMESNGFDRLFDITSRCCDASERLTALNLQAFRFGLAETQEARARTCVANNLPEMLCLPTLLAPVGFAQALSCRRQCFEIMSALQRDAAPQQPVGAARQWHLADNLPGGLATQSLMPCDVRTEPAMSSASAVPAAATGRNHSRR</sequence>